<evidence type="ECO:0000259" key="3">
    <source>
        <dbReference type="Pfam" id="PF01243"/>
    </source>
</evidence>
<evidence type="ECO:0000313" key="4">
    <source>
        <dbReference type="EMBL" id="GLS16395.1"/>
    </source>
</evidence>
<feature type="domain" description="Pyridoxamine 5'-phosphate oxidase N-terminal" evidence="3">
    <location>
        <begin position="11"/>
        <end position="142"/>
    </location>
</feature>
<dbReference type="InterPro" id="IPR012349">
    <property type="entry name" value="Split_barrel_FMN-bd"/>
</dbReference>
<feature type="region of interest" description="Disordered" evidence="2">
    <location>
        <begin position="163"/>
        <end position="184"/>
    </location>
</feature>
<keyword evidence="5" id="KW-1185">Reference proteome</keyword>
<sequence>MADTPDLSAVREACRVFPARFQTLYLGTAAADGQPEASYAPYVADGGSYWVYLSDLARHSANLRANGRASVLFIEPEASAKQLFARERLTLACAAAECARGADRFEVVMDLFDRRFGKFMQVIRPLQDFRLFELRPQSGSYVAGFARAYALDGVDLGAVRHRNDQGHQAPDAAAERRLSESLPS</sequence>
<proteinExistence type="predicted"/>
<dbReference type="Pfam" id="PF01243">
    <property type="entry name" value="PNPOx_N"/>
    <property type="match status" value="1"/>
</dbReference>
<comment type="caution">
    <text evidence="4">The sequence shown here is derived from an EMBL/GenBank/DDBJ whole genome shotgun (WGS) entry which is preliminary data.</text>
</comment>
<accession>A0ABQ6C8T4</accession>
<dbReference type="Gene3D" id="2.30.110.10">
    <property type="entry name" value="Electron Transport, Fmn-binding Protein, Chain A"/>
    <property type="match status" value="1"/>
</dbReference>
<evidence type="ECO:0000256" key="1">
    <source>
        <dbReference type="ARBA" id="ARBA00023002"/>
    </source>
</evidence>
<protein>
    <submittedName>
        <fullName evidence="4">Heme utilization protein HutZ</fullName>
    </submittedName>
</protein>
<keyword evidence="1" id="KW-0560">Oxidoreductase</keyword>
<dbReference type="PANTHER" id="PTHR35176">
    <property type="entry name" value="HEME OXYGENASE HI_0854-RELATED"/>
    <property type="match status" value="1"/>
</dbReference>
<dbReference type="InterPro" id="IPR014419">
    <property type="entry name" value="HutZ"/>
</dbReference>
<dbReference type="SUPFAM" id="SSF50475">
    <property type="entry name" value="FMN-binding split barrel"/>
    <property type="match status" value="1"/>
</dbReference>
<evidence type="ECO:0000256" key="2">
    <source>
        <dbReference type="SAM" id="MobiDB-lite"/>
    </source>
</evidence>
<evidence type="ECO:0000313" key="5">
    <source>
        <dbReference type="Proteomes" id="UP001156903"/>
    </source>
</evidence>
<dbReference type="InterPro" id="IPR011576">
    <property type="entry name" value="Pyridox_Oxase_N"/>
</dbReference>
<dbReference type="EMBL" id="BSPB01000055">
    <property type="protein sequence ID" value="GLS16395.1"/>
    <property type="molecule type" value="Genomic_DNA"/>
</dbReference>
<dbReference type="Proteomes" id="UP001156903">
    <property type="component" value="Unassembled WGS sequence"/>
</dbReference>
<dbReference type="InterPro" id="IPR052019">
    <property type="entry name" value="F420H2_bilvrd_red/Heme_oxyg"/>
</dbReference>
<feature type="compositionally biased region" description="Basic and acidic residues" evidence="2">
    <location>
        <begin position="173"/>
        <end position="184"/>
    </location>
</feature>
<dbReference type="RefSeq" id="WP_284309148.1">
    <property type="nucleotide sequence ID" value="NZ_BSPB01000055.1"/>
</dbReference>
<reference evidence="5" key="1">
    <citation type="journal article" date="2019" name="Int. J. Syst. Evol. Microbiol.">
        <title>The Global Catalogue of Microorganisms (GCM) 10K type strain sequencing project: providing services to taxonomists for standard genome sequencing and annotation.</title>
        <authorList>
            <consortium name="The Broad Institute Genomics Platform"/>
            <consortium name="The Broad Institute Genome Sequencing Center for Infectious Disease"/>
            <person name="Wu L."/>
            <person name="Ma J."/>
        </authorList>
    </citation>
    <scope>NUCLEOTIDE SEQUENCE [LARGE SCALE GENOMIC DNA]</scope>
    <source>
        <strain evidence="5">NBRC 109341</strain>
    </source>
</reference>
<dbReference type="PANTHER" id="PTHR35176:SF6">
    <property type="entry name" value="HEME OXYGENASE HI_0854-RELATED"/>
    <property type="match status" value="1"/>
</dbReference>
<name>A0ABQ6C8T4_9BURK</name>
<organism evidence="4 5">
    <name type="scientific">Hydrogenophaga electricum</name>
    <dbReference type="NCBI Taxonomy" id="1230953"/>
    <lineage>
        <taxon>Bacteria</taxon>
        <taxon>Pseudomonadati</taxon>
        <taxon>Pseudomonadota</taxon>
        <taxon>Betaproteobacteria</taxon>
        <taxon>Burkholderiales</taxon>
        <taxon>Comamonadaceae</taxon>
        <taxon>Hydrogenophaga</taxon>
    </lineage>
</organism>
<dbReference type="PIRSF" id="PIRSF004633">
    <property type="entry name" value="UCP_PLP_oxd"/>
    <property type="match status" value="1"/>
</dbReference>
<gene>
    <name evidence="4" type="primary">hmuZ</name>
    <name evidence="4" type="ORF">GCM10007935_38350</name>
</gene>